<dbReference type="PANTHER" id="PTHR13707">
    <property type="entry name" value="KETOACID-COENZYME A TRANSFERASE"/>
    <property type="match status" value="1"/>
</dbReference>
<comment type="subcellular location">
    <subcellularLocation>
        <location evidence="1">Mitochondrion</location>
    </subcellularLocation>
</comment>
<dbReference type="FunFam" id="3.40.1080.10:FF:000002">
    <property type="entry name" value="Succinyl-CoA:3-ketoacid-coenzyme A transferase, mitochondrial"/>
    <property type="match status" value="1"/>
</dbReference>
<dbReference type="Gene3D" id="3.40.1080.10">
    <property type="entry name" value="Glutaconate Coenzyme A-transferase"/>
    <property type="match status" value="2"/>
</dbReference>
<organism evidence="11 12">
    <name type="scientific">Cyprinus carpio</name>
    <name type="common">Common carp</name>
    <dbReference type="NCBI Taxonomy" id="7962"/>
    <lineage>
        <taxon>Eukaryota</taxon>
        <taxon>Metazoa</taxon>
        <taxon>Chordata</taxon>
        <taxon>Craniata</taxon>
        <taxon>Vertebrata</taxon>
        <taxon>Euteleostomi</taxon>
        <taxon>Actinopterygii</taxon>
        <taxon>Neopterygii</taxon>
        <taxon>Teleostei</taxon>
        <taxon>Ostariophysi</taxon>
        <taxon>Cypriniformes</taxon>
        <taxon>Cyprinidae</taxon>
        <taxon>Cyprininae</taxon>
        <taxon>Cyprinus</taxon>
    </lineage>
</organism>
<comment type="catalytic activity">
    <reaction evidence="8">
        <text>acetoacetate + succinyl-CoA = acetoacetyl-CoA + succinate</text>
        <dbReference type="Rhea" id="RHEA:25480"/>
        <dbReference type="ChEBI" id="CHEBI:13705"/>
        <dbReference type="ChEBI" id="CHEBI:30031"/>
        <dbReference type="ChEBI" id="CHEBI:57286"/>
        <dbReference type="ChEBI" id="CHEBI:57292"/>
        <dbReference type="EC" id="2.8.3.5"/>
    </reaction>
    <physiologicalReaction direction="left-to-right" evidence="8">
        <dbReference type="Rhea" id="RHEA:25481"/>
    </physiologicalReaction>
</comment>
<keyword evidence="4 9" id="KW-0808">Transferase</keyword>
<name>A0A8C1YD08_CYPCA</name>
<dbReference type="InterPro" id="IPR004165">
    <property type="entry name" value="CoA_trans_fam_I"/>
</dbReference>
<evidence type="ECO:0000256" key="4">
    <source>
        <dbReference type="ARBA" id="ARBA00022679"/>
    </source>
</evidence>
<dbReference type="InterPro" id="IPR004163">
    <property type="entry name" value="CoA_transf_BS"/>
</dbReference>
<dbReference type="SUPFAM" id="SSF100950">
    <property type="entry name" value="NagB/RpiA/CoA transferase-like"/>
    <property type="match status" value="2"/>
</dbReference>
<dbReference type="UniPathway" id="UPA00929">
    <property type="reaction ID" value="UER00894"/>
</dbReference>
<evidence type="ECO:0000256" key="7">
    <source>
        <dbReference type="ARBA" id="ARBA00051054"/>
    </source>
</evidence>
<dbReference type="PIRSF" id="PIRSF000858">
    <property type="entry name" value="SCOT-t"/>
    <property type="match status" value="1"/>
</dbReference>
<dbReference type="NCBIfam" id="TIGR02428">
    <property type="entry name" value="pcaJ_scoB_fam"/>
    <property type="match status" value="1"/>
</dbReference>
<evidence type="ECO:0000313" key="12">
    <source>
        <dbReference type="Proteomes" id="UP000694700"/>
    </source>
</evidence>
<dbReference type="InterPro" id="IPR012792">
    <property type="entry name" value="3-oxoacid_CoA-transf_A"/>
</dbReference>
<dbReference type="SMART" id="SM00882">
    <property type="entry name" value="CoA_trans"/>
    <property type="match status" value="2"/>
</dbReference>
<dbReference type="EC" id="2.8.3.5" evidence="9"/>
<dbReference type="GO" id="GO:0005739">
    <property type="term" value="C:mitochondrion"/>
    <property type="evidence" value="ECO:0007669"/>
    <property type="project" value="UniProtKB-SubCell"/>
</dbReference>
<dbReference type="Pfam" id="PF01144">
    <property type="entry name" value="CoA_trans"/>
    <property type="match status" value="2"/>
</dbReference>
<evidence type="ECO:0000256" key="8">
    <source>
        <dbReference type="ARBA" id="ARBA00051996"/>
    </source>
</evidence>
<dbReference type="InterPro" id="IPR004164">
    <property type="entry name" value="CoA_transf_AS"/>
</dbReference>
<comment type="pathway">
    <text evidence="2 9">Ketone metabolism; succinyl-CoA degradation; acetoacetyl-CoA from succinyl-CoA: step 1/1.</text>
</comment>
<dbReference type="NCBIfam" id="TIGR02429">
    <property type="entry name" value="pcaI_scoA_fam"/>
    <property type="match status" value="1"/>
</dbReference>
<dbReference type="PROSITE" id="PS01274">
    <property type="entry name" value="COA_TRANSF_2"/>
    <property type="match status" value="1"/>
</dbReference>
<evidence type="ECO:0000256" key="5">
    <source>
        <dbReference type="ARBA" id="ARBA00022946"/>
    </source>
</evidence>
<dbReference type="AlphaFoldDB" id="A0A8C1YD08"/>
<evidence type="ECO:0000313" key="11">
    <source>
        <dbReference type="Ensembl" id="ENSCCRP00015093190.1"/>
    </source>
</evidence>
<dbReference type="Ensembl" id="ENSCCRT00015096173.1">
    <property type="protein sequence ID" value="ENSCCRP00015093190.1"/>
    <property type="gene ID" value="ENSCCRG00015037160.1"/>
</dbReference>
<evidence type="ECO:0000256" key="9">
    <source>
        <dbReference type="PIRNR" id="PIRNR000858"/>
    </source>
</evidence>
<keyword evidence="6 9" id="KW-0496">Mitochondrion</keyword>
<feature type="active site" description="5-glutamyl coenzyme A thioester intermediate" evidence="10">
    <location>
        <position position="325"/>
    </location>
</feature>
<dbReference type="InterPro" id="IPR037171">
    <property type="entry name" value="NagB/RpiA_transferase-like"/>
</dbReference>
<dbReference type="InterPro" id="IPR014388">
    <property type="entry name" value="3-oxoacid_CoA-transferase"/>
</dbReference>
<evidence type="ECO:0000256" key="1">
    <source>
        <dbReference type="ARBA" id="ARBA00004173"/>
    </source>
</evidence>
<dbReference type="InterPro" id="IPR012791">
    <property type="entry name" value="3-oxoacid_CoA-transf_B"/>
</dbReference>
<proteinExistence type="inferred from homology"/>
<dbReference type="PROSITE" id="PS01273">
    <property type="entry name" value="COA_TRANSF_1"/>
    <property type="match status" value="1"/>
</dbReference>
<dbReference type="GO" id="GO:0046952">
    <property type="term" value="P:ketone body catabolic process"/>
    <property type="evidence" value="ECO:0007669"/>
    <property type="project" value="InterPro"/>
</dbReference>
<accession>A0A8C1YD08</accession>
<evidence type="ECO:0000256" key="2">
    <source>
        <dbReference type="ARBA" id="ARBA00004753"/>
    </source>
</evidence>
<evidence type="ECO:0000256" key="6">
    <source>
        <dbReference type="ARBA" id="ARBA00023128"/>
    </source>
</evidence>
<protein>
    <recommendedName>
        <fullName evidence="9">Succinyl-CoA:3-ketoacid-coenzyme A transferase</fullName>
        <ecNumber evidence="9">2.8.3.5</ecNumber>
    </recommendedName>
</protein>
<evidence type="ECO:0000256" key="10">
    <source>
        <dbReference type="PIRSR" id="PIRSR000858-1"/>
    </source>
</evidence>
<sequence>MQTLREFACFYSDPTEAVRDIPNGSMLLVGGFGLCGIPENLISGLIKTGVKDITAVSNNAGVDNFGLGMLLKTKQIKRMISSYVGENAEFERQYLSGELELELTPQGTLAERIRAGGAGIPAFFTPTGYGTLIQEGGSPIKYNKDGSIAIESESREVREFNGRHYVMEKAIRGDFALIKAWKCDKAGNLIFRKTTRNFNQPMCKAAKVTIVEVEEIVDIGSFGPEDIHIPSIYVDRVIEGASYEKRIELFISLFTLYCSFWIYFTLQECVGHVQDSRKRNLKMYKFLTVLFPHTLTTFSANLGIGIPMLASNYISPEITVHLQSENGILGLGPYPTESEVDPDLINAGKETVTVYPGAAYFSSDESFAMIRGGHVDLTMLGAMQVSKYGDLANWMIPGKMVKGMGGAMDLVSSDATKVVITMEHSAKGGKHKILEKCTLPLTGKQCVDRIITEKAVFDVDKNKGLTLIEIWEGLTPDDIKACTGTEFEVSQDLRPMRQI</sequence>
<keyword evidence="5" id="KW-0809">Transit peptide</keyword>
<comment type="similarity">
    <text evidence="3 9">Belongs to the 3-oxoacid CoA-transferase family.</text>
</comment>
<dbReference type="FunFam" id="3.40.1080.10:FF:000001">
    <property type="entry name" value="Succinyl-coa:3-ketoacid-coenzyme a transferase subunit b"/>
    <property type="match status" value="1"/>
</dbReference>
<comment type="function">
    <text evidence="9">Key enzyme for ketone body catabolism. Transfers the CoA moiety from succinate to acetoacetate. Formation of the enzyme-CoA intermediate proceeds via an unstable anhydride species formed between the carboxylate groups of the enzyme and substrate.</text>
</comment>
<dbReference type="PANTHER" id="PTHR13707:SF23">
    <property type="entry name" value="SUCCINYL-COA:3-KETOACID-COENZYME A TRANSFERASE"/>
    <property type="match status" value="1"/>
</dbReference>
<evidence type="ECO:0000256" key="3">
    <source>
        <dbReference type="ARBA" id="ARBA00007154"/>
    </source>
</evidence>
<reference evidence="11" key="1">
    <citation type="submission" date="2025-08" db="UniProtKB">
        <authorList>
            <consortium name="Ensembl"/>
        </authorList>
    </citation>
    <scope>IDENTIFICATION</scope>
</reference>
<dbReference type="Proteomes" id="UP000694700">
    <property type="component" value="Unplaced"/>
</dbReference>
<comment type="catalytic activity">
    <reaction evidence="7">
        <text>a 3-oxo acid + succinyl-CoA = a 3-oxoacyl-CoA + succinate</text>
        <dbReference type="Rhea" id="RHEA:24564"/>
        <dbReference type="ChEBI" id="CHEBI:30031"/>
        <dbReference type="ChEBI" id="CHEBI:35973"/>
        <dbReference type="ChEBI" id="CHEBI:57292"/>
        <dbReference type="ChEBI" id="CHEBI:90726"/>
        <dbReference type="EC" id="2.8.3.5"/>
    </reaction>
    <physiologicalReaction direction="left-to-right" evidence="7">
        <dbReference type="Rhea" id="RHEA:24565"/>
    </physiologicalReaction>
</comment>
<dbReference type="GO" id="GO:0008260">
    <property type="term" value="F:succinyl-CoA:3-oxo-acid CoA-transferase activity"/>
    <property type="evidence" value="ECO:0007669"/>
    <property type="project" value="UniProtKB-EC"/>
</dbReference>